<protein>
    <submittedName>
        <fullName evidence="3">Uncharacterized protein</fullName>
    </submittedName>
</protein>
<dbReference type="AlphaFoldDB" id="A0A3N6RUE2"/>
<feature type="transmembrane region" description="Helical" evidence="2">
    <location>
        <begin position="85"/>
        <end position="106"/>
    </location>
</feature>
<dbReference type="OrthoDB" id="569590at2"/>
<keyword evidence="2" id="KW-0472">Membrane</keyword>
<keyword evidence="2" id="KW-0812">Transmembrane</keyword>
<name>A0A3N6RUE2_9CYAN</name>
<evidence type="ECO:0000256" key="2">
    <source>
        <dbReference type="SAM" id="Phobius"/>
    </source>
</evidence>
<comment type="caution">
    <text evidence="3">The sequence shown here is derived from an EMBL/GenBank/DDBJ whole genome shotgun (WGS) entry which is preliminary data.</text>
</comment>
<sequence length="441" mass="49690">MPRLYDRAYKILEVEVDKCAKEDLVGEVGKNIVMKRLDKLTFQSGEPLKEEELSYLVKDQFPNFSETVIQKAAKANKPPGMLSKIAWIPAALVGMAGIVWVANLPYPMIRKPVSRIAPIILLPSYINMDYNYREAIANVEQADQLINKATSSADINFGAEKVALAQKHLDELPVWFLGYYPERYCTFFSCSWKFTLDEFETARKQVGRMEAKIFQEKNAQTLLTEAEQKIATAKQEYLEAATSTEKNEAIANWQTGIDKLGQIPPTTVAAKMAKPQLAATKRDFQAEVGLANGSKRSDVIIEAARQFVLQAGKISENEPYPEQKLQLAVSLWEQAVSQLQKISVDNPSYVAAQTKLAEYQVKLSEAKMRLEVERESGTAFKRGKDLIADWQKYAVDNSSQGLLTSKLQEIINQLENVQPGTTYYQEAQELLKFAKNKQKNL</sequence>
<proteinExistence type="predicted"/>
<dbReference type="Proteomes" id="UP000269154">
    <property type="component" value="Unassembled WGS sequence"/>
</dbReference>
<evidence type="ECO:0000313" key="4">
    <source>
        <dbReference type="Proteomes" id="UP000269154"/>
    </source>
</evidence>
<dbReference type="EMBL" id="RCBY01000030">
    <property type="protein sequence ID" value="RQH48265.1"/>
    <property type="molecule type" value="Genomic_DNA"/>
</dbReference>
<evidence type="ECO:0000313" key="3">
    <source>
        <dbReference type="EMBL" id="RQH48265.1"/>
    </source>
</evidence>
<gene>
    <name evidence="3" type="ORF">D5R40_07765</name>
</gene>
<feature type="coiled-coil region" evidence="1">
    <location>
        <begin position="349"/>
        <end position="376"/>
    </location>
</feature>
<keyword evidence="4" id="KW-1185">Reference proteome</keyword>
<accession>A0A3N6RUE2</accession>
<evidence type="ECO:0000256" key="1">
    <source>
        <dbReference type="SAM" id="Coils"/>
    </source>
</evidence>
<feature type="coiled-coil region" evidence="1">
    <location>
        <begin position="216"/>
        <end position="243"/>
    </location>
</feature>
<organism evidence="3 4">
    <name type="scientific">Okeania hirsuta</name>
    <dbReference type="NCBI Taxonomy" id="1458930"/>
    <lineage>
        <taxon>Bacteria</taxon>
        <taxon>Bacillati</taxon>
        <taxon>Cyanobacteriota</taxon>
        <taxon>Cyanophyceae</taxon>
        <taxon>Oscillatoriophycideae</taxon>
        <taxon>Oscillatoriales</taxon>
        <taxon>Microcoleaceae</taxon>
        <taxon>Okeania</taxon>
    </lineage>
</organism>
<keyword evidence="2" id="KW-1133">Transmembrane helix</keyword>
<keyword evidence="1" id="KW-0175">Coiled coil</keyword>
<dbReference type="RefSeq" id="WP_124154445.1">
    <property type="nucleotide sequence ID" value="NZ_CAWOLW010000224.1"/>
</dbReference>
<reference evidence="3 4" key="1">
    <citation type="journal article" date="2018" name="ACS Chem. Biol.">
        <title>Ketoreductase domain dysfunction expands chemodiversity: malyngamide biosynthesis in the cyanobacterium Okeania hirsuta.</title>
        <authorList>
            <person name="Moss N.A."/>
            <person name="Leao T."/>
            <person name="Rankin M."/>
            <person name="McCullough T.M."/>
            <person name="Qu P."/>
            <person name="Korobeynikov A."/>
            <person name="Smith J.L."/>
            <person name="Gerwick L."/>
            <person name="Gerwick W.H."/>
        </authorList>
    </citation>
    <scope>NUCLEOTIDE SEQUENCE [LARGE SCALE GENOMIC DNA]</scope>
    <source>
        <strain evidence="3 4">PAB10Feb10-1</strain>
    </source>
</reference>